<gene>
    <name evidence="2" type="ORF">RM572_19765</name>
</gene>
<dbReference type="Proteomes" id="UP001183414">
    <property type="component" value="Unassembled WGS sequence"/>
</dbReference>
<evidence type="ECO:0000256" key="1">
    <source>
        <dbReference type="SAM" id="MobiDB-lite"/>
    </source>
</evidence>
<dbReference type="EMBL" id="JAVREQ010000018">
    <property type="protein sequence ID" value="MDT0380997.1"/>
    <property type="molecule type" value="Genomic_DNA"/>
</dbReference>
<protein>
    <submittedName>
        <fullName evidence="2">Uncharacterized protein</fullName>
    </submittedName>
</protein>
<comment type="caution">
    <text evidence="2">The sequence shown here is derived from an EMBL/GenBank/DDBJ whole genome shotgun (WGS) entry which is preliminary data.</text>
</comment>
<evidence type="ECO:0000313" key="3">
    <source>
        <dbReference type="Proteomes" id="UP001183414"/>
    </source>
</evidence>
<sequence>MTTALAVTSPDHVLSPPDRHTPGAHVFRPPEDQPLEVALAQTQSLVDQYGYLVVVHPHTLPTAYLHRLHALRALLESDRIALLPSRLPPLGIGVLVRQLRQLSLCEFSPGVLGSAARLLTHYVHAGALLGSVARLDQVPVSLTAHAKSWLPGAQFAVTTAPGPQLVRLGAKDARPLAGPQFATRLTVAPGSLDSDWPRSTLAAQWRVTDVQEERLPADSAAWWGTGKVTEFAAAIADLPVLHQLVSSVRRDTCRWCGLELLGDRCAFCAAGLARPEPDGPAGQAPAPGVAAPGAQTELTAPASVTGHGPGPLGPGAPAPAGPPPAGPGDPYAPGPQAATAADLRPAVHQGIPRS</sequence>
<name>A0ABU2NVI5_9ACTN</name>
<proteinExistence type="predicted"/>
<feature type="region of interest" description="Disordered" evidence="1">
    <location>
        <begin position="277"/>
        <end position="354"/>
    </location>
</feature>
<feature type="compositionally biased region" description="Pro residues" evidence="1">
    <location>
        <begin position="311"/>
        <end position="333"/>
    </location>
</feature>
<feature type="compositionally biased region" description="Low complexity" evidence="1">
    <location>
        <begin position="279"/>
        <end position="294"/>
    </location>
</feature>
<keyword evidence="3" id="KW-1185">Reference proteome</keyword>
<dbReference type="RefSeq" id="WP_311674684.1">
    <property type="nucleotide sequence ID" value="NZ_JAVREQ010000018.1"/>
</dbReference>
<feature type="region of interest" description="Disordered" evidence="1">
    <location>
        <begin position="1"/>
        <end position="23"/>
    </location>
</feature>
<evidence type="ECO:0000313" key="2">
    <source>
        <dbReference type="EMBL" id="MDT0380997.1"/>
    </source>
</evidence>
<organism evidence="2 3">
    <name type="scientific">Streptomyces hazeniae</name>
    <dbReference type="NCBI Taxonomy" id="3075538"/>
    <lineage>
        <taxon>Bacteria</taxon>
        <taxon>Bacillati</taxon>
        <taxon>Actinomycetota</taxon>
        <taxon>Actinomycetes</taxon>
        <taxon>Kitasatosporales</taxon>
        <taxon>Streptomycetaceae</taxon>
        <taxon>Streptomyces</taxon>
    </lineage>
</organism>
<accession>A0ABU2NVI5</accession>
<reference evidence="3" key="1">
    <citation type="submission" date="2023-07" db="EMBL/GenBank/DDBJ databases">
        <title>30 novel species of actinomycetes from the DSMZ collection.</title>
        <authorList>
            <person name="Nouioui I."/>
        </authorList>
    </citation>
    <scope>NUCLEOTIDE SEQUENCE [LARGE SCALE GENOMIC DNA]</scope>
    <source>
        <strain evidence="3">DSM 42041</strain>
    </source>
</reference>